<feature type="domain" description="4Fe-4S ferredoxin-type" evidence="5">
    <location>
        <begin position="302"/>
        <end position="331"/>
    </location>
</feature>
<dbReference type="GO" id="GO:0046872">
    <property type="term" value="F:metal ion binding"/>
    <property type="evidence" value="ECO:0007669"/>
    <property type="project" value="UniProtKB-KW"/>
</dbReference>
<evidence type="ECO:0000256" key="2">
    <source>
        <dbReference type="ARBA" id="ARBA00022723"/>
    </source>
</evidence>
<dbReference type="InterPro" id="IPR050572">
    <property type="entry name" value="Fe-S_Ferredoxin"/>
</dbReference>
<gene>
    <name evidence="6" type="ORF">SAMN05444169_2568</name>
</gene>
<keyword evidence="2" id="KW-0479">Metal-binding</keyword>
<reference evidence="6 7" key="1">
    <citation type="submission" date="2016-11" db="EMBL/GenBank/DDBJ databases">
        <authorList>
            <person name="Jaros S."/>
            <person name="Januszkiewicz K."/>
            <person name="Wedrychowicz H."/>
        </authorList>
    </citation>
    <scope>NUCLEOTIDE SEQUENCE [LARGE SCALE GENOMIC DNA]</scope>
    <source>
        <strain evidence="6 7">GAS242</strain>
    </source>
</reference>
<feature type="domain" description="4Fe-4S ferredoxin-type" evidence="5">
    <location>
        <begin position="513"/>
        <end position="542"/>
    </location>
</feature>
<evidence type="ECO:0000256" key="3">
    <source>
        <dbReference type="ARBA" id="ARBA00023004"/>
    </source>
</evidence>
<proteinExistence type="predicted"/>
<dbReference type="Proteomes" id="UP000190675">
    <property type="component" value="Chromosome I"/>
</dbReference>
<evidence type="ECO:0000256" key="4">
    <source>
        <dbReference type="ARBA" id="ARBA00023014"/>
    </source>
</evidence>
<evidence type="ECO:0000256" key="1">
    <source>
        <dbReference type="ARBA" id="ARBA00022485"/>
    </source>
</evidence>
<dbReference type="SUPFAM" id="SSF54862">
    <property type="entry name" value="4Fe-4S ferredoxins"/>
    <property type="match status" value="2"/>
</dbReference>
<accession>A0A1M5JZ54</accession>
<sequence length="665" mass="70319">MTDSNRHLLICSCDGTIPLDADAVRRGCRGDPTTATQLCHAERDRFLAIAAKDTPLTVGCTQEAAVLSQAAAETGRTAPIQFANIRETAGWSSEAAKAGPKMAALLAAAAEPAPPVPFIELESGGIILICGRDEAAVEAGNLLKDHLDVTVLIEPPASILPPRVNDFPVAKGRVRNARGHLGTFELVVDDFAQPAPSSRGALVFGPSRNESRSSCDIILDLTGGTPLFPAADLRDGYLRADPGDPAAVLRAVLRARDLVGTFEKPRYVAFEAGLCAHSRSQITGCTRCLGLCPTGAITPAGDHVAIDANICAGCGQCAAACPTGAASYALPPEDALMRKLRRMLMAYREAGGERAIVLVHDDPHGAPLIDALARFGDGLPANVLPFAVNEITQLGLESIAAAFAYGAAGLRLLLRARPRHDVTGLMRTIALADPILIGLGFGAGRIATIETDDPDQLSSALQAIPPLPSAPRPASFQSIGRKRDVLRFALSELHRAAPAPVDVVALPEGAPFGAVEIDVDGCTLCLSCVSACPTGALRDDPERPMLRFVEDACVQCGLCQATCPEKVITLKPQIDFRAARASARILKEEEPFCCIRCSKPFGVKSTIELVVAKLEGKHWMYTGSSGRLDAIKMCEDCRVAFVAEQNFDPYGAQGQSVRTTDVYLR</sequence>
<dbReference type="PROSITE" id="PS00198">
    <property type="entry name" value="4FE4S_FER_1"/>
    <property type="match status" value="3"/>
</dbReference>
<dbReference type="Gene3D" id="3.30.70.20">
    <property type="match status" value="3"/>
</dbReference>
<dbReference type="InterPro" id="IPR017900">
    <property type="entry name" value="4Fe4S_Fe_S_CS"/>
</dbReference>
<keyword evidence="1" id="KW-0004">4Fe-4S</keyword>
<protein>
    <submittedName>
        <fullName evidence="6">4Fe-4S dicluster domain-containing protein</fullName>
    </submittedName>
</protein>
<name>A0A1M5JZ54_9BRAD</name>
<evidence type="ECO:0000313" key="6">
    <source>
        <dbReference type="EMBL" id="SHG45814.1"/>
    </source>
</evidence>
<dbReference type="PROSITE" id="PS51379">
    <property type="entry name" value="4FE4S_FER_2"/>
    <property type="match status" value="3"/>
</dbReference>
<dbReference type="Pfam" id="PF12838">
    <property type="entry name" value="Fer4_7"/>
    <property type="match status" value="1"/>
</dbReference>
<dbReference type="PANTHER" id="PTHR43687">
    <property type="entry name" value="ADENYLYLSULFATE REDUCTASE, BETA SUBUNIT"/>
    <property type="match status" value="1"/>
</dbReference>
<organism evidence="6 7">
    <name type="scientific">Bradyrhizobium erythrophlei</name>
    <dbReference type="NCBI Taxonomy" id="1437360"/>
    <lineage>
        <taxon>Bacteria</taxon>
        <taxon>Pseudomonadati</taxon>
        <taxon>Pseudomonadota</taxon>
        <taxon>Alphaproteobacteria</taxon>
        <taxon>Hyphomicrobiales</taxon>
        <taxon>Nitrobacteraceae</taxon>
        <taxon>Bradyrhizobium</taxon>
    </lineage>
</organism>
<keyword evidence="4" id="KW-0411">Iron-sulfur</keyword>
<dbReference type="Pfam" id="PF13187">
    <property type="entry name" value="Fer4_9"/>
    <property type="match status" value="1"/>
</dbReference>
<dbReference type="EMBL" id="LT670818">
    <property type="protein sequence ID" value="SHG45814.1"/>
    <property type="molecule type" value="Genomic_DNA"/>
</dbReference>
<keyword evidence="3" id="KW-0408">Iron</keyword>
<dbReference type="GO" id="GO:0051539">
    <property type="term" value="F:4 iron, 4 sulfur cluster binding"/>
    <property type="evidence" value="ECO:0007669"/>
    <property type="project" value="UniProtKB-KW"/>
</dbReference>
<dbReference type="InterPro" id="IPR017896">
    <property type="entry name" value="4Fe4S_Fe-S-bd"/>
</dbReference>
<evidence type="ECO:0000259" key="5">
    <source>
        <dbReference type="PROSITE" id="PS51379"/>
    </source>
</evidence>
<evidence type="ECO:0000313" key="7">
    <source>
        <dbReference type="Proteomes" id="UP000190675"/>
    </source>
</evidence>
<feature type="domain" description="4Fe-4S ferredoxin-type" evidence="5">
    <location>
        <begin position="544"/>
        <end position="573"/>
    </location>
</feature>
<dbReference type="AlphaFoldDB" id="A0A1M5JZ54"/>
<dbReference type="PANTHER" id="PTHR43687:SF4">
    <property type="entry name" value="BLR5484 PROTEIN"/>
    <property type="match status" value="1"/>
</dbReference>